<keyword evidence="5" id="KW-0732">Signal</keyword>
<dbReference type="PANTHER" id="PTHR11610:SF150">
    <property type="entry name" value="FI01825P-RELATED"/>
    <property type="match status" value="1"/>
</dbReference>
<organism evidence="7 8">
    <name type="scientific">Pseudolycoriella hygida</name>
    <dbReference type="NCBI Taxonomy" id="35572"/>
    <lineage>
        <taxon>Eukaryota</taxon>
        <taxon>Metazoa</taxon>
        <taxon>Ecdysozoa</taxon>
        <taxon>Arthropoda</taxon>
        <taxon>Hexapoda</taxon>
        <taxon>Insecta</taxon>
        <taxon>Pterygota</taxon>
        <taxon>Neoptera</taxon>
        <taxon>Endopterygota</taxon>
        <taxon>Diptera</taxon>
        <taxon>Nematocera</taxon>
        <taxon>Sciaroidea</taxon>
        <taxon>Sciaridae</taxon>
        <taxon>Pseudolycoriella</taxon>
    </lineage>
</organism>
<keyword evidence="8" id="KW-1185">Reference proteome</keyword>
<dbReference type="SUPFAM" id="SSF53474">
    <property type="entry name" value="alpha/beta-Hydrolases"/>
    <property type="match status" value="1"/>
</dbReference>
<dbReference type="Pfam" id="PF00151">
    <property type="entry name" value="Lipase"/>
    <property type="match status" value="1"/>
</dbReference>
<evidence type="ECO:0000256" key="4">
    <source>
        <dbReference type="RuleBase" id="RU004262"/>
    </source>
</evidence>
<feature type="chain" id="PRO_5040291844" evidence="5">
    <location>
        <begin position="29"/>
        <end position="335"/>
    </location>
</feature>
<dbReference type="Proteomes" id="UP001151699">
    <property type="component" value="Chromosome A"/>
</dbReference>
<feature type="signal peptide" evidence="5">
    <location>
        <begin position="1"/>
        <end position="28"/>
    </location>
</feature>
<dbReference type="PANTHER" id="PTHR11610">
    <property type="entry name" value="LIPASE"/>
    <property type="match status" value="1"/>
</dbReference>
<dbReference type="InterPro" id="IPR033906">
    <property type="entry name" value="Lipase_N"/>
</dbReference>
<dbReference type="OrthoDB" id="199913at2759"/>
<name>A0A9Q0S8Z4_9DIPT</name>
<evidence type="ECO:0000256" key="3">
    <source>
        <dbReference type="ARBA" id="ARBA00022525"/>
    </source>
</evidence>
<dbReference type="GO" id="GO:0005615">
    <property type="term" value="C:extracellular space"/>
    <property type="evidence" value="ECO:0007669"/>
    <property type="project" value="TreeGrafter"/>
</dbReference>
<evidence type="ECO:0000259" key="6">
    <source>
        <dbReference type="Pfam" id="PF00151"/>
    </source>
</evidence>
<sequence length="335" mass="37118">MSGLDFSSISKMKTVAALLLIHVAYAYGMPTDTPFNLTESIDPFFDAYRDVRILLHTRQNMVNAQQLQFRNLNSVLSSHYNPSRPTRVLIHGFWEDDTSDINTETAAELLRYYDFNVILIDWSEGSRTINYFAAAGRVPTVGQFTASYLDFLHENSLLDYSRLSVVGFSLGAHIAGMTGKNTQRGRIQYIVGLDPAGPLFSARNPESRIDAGDGVYVECIHTNGPTLAIIGFGIGAAIGDADYWPNGGQSQPGCLMQTCSHLRAVDYYVESIANNRFHALGCPDPEDISSRRCVIYPGEWMGGENMFFNKSGRGSFLLETNRNSPFARGVTRPPQ</sequence>
<dbReference type="GO" id="GO:0016042">
    <property type="term" value="P:lipid catabolic process"/>
    <property type="evidence" value="ECO:0007669"/>
    <property type="project" value="TreeGrafter"/>
</dbReference>
<dbReference type="InterPro" id="IPR029058">
    <property type="entry name" value="AB_hydrolase_fold"/>
</dbReference>
<dbReference type="GO" id="GO:0016298">
    <property type="term" value="F:lipase activity"/>
    <property type="evidence" value="ECO:0007669"/>
    <property type="project" value="InterPro"/>
</dbReference>
<comment type="subcellular location">
    <subcellularLocation>
        <location evidence="1">Secreted</location>
    </subcellularLocation>
</comment>
<comment type="similarity">
    <text evidence="2 4">Belongs to the AB hydrolase superfamily. Lipase family.</text>
</comment>
<gene>
    <name evidence="7" type="primary">Pnliprp1</name>
    <name evidence="7" type="ORF">Bhyg_04971</name>
</gene>
<dbReference type="PRINTS" id="PR00821">
    <property type="entry name" value="TAGLIPASE"/>
</dbReference>
<dbReference type="CDD" id="cd00707">
    <property type="entry name" value="Pancreat_lipase_like"/>
    <property type="match status" value="1"/>
</dbReference>
<evidence type="ECO:0000313" key="7">
    <source>
        <dbReference type="EMBL" id="KAJ6649732.1"/>
    </source>
</evidence>
<protein>
    <submittedName>
        <fullName evidence="7">Inactive pancreatic lipase-related protein 1</fullName>
    </submittedName>
</protein>
<dbReference type="EMBL" id="WJQU01000001">
    <property type="protein sequence ID" value="KAJ6649732.1"/>
    <property type="molecule type" value="Genomic_DNA"/>
</dbReference>
<proteinExistence type="inferred from homology"/>
<keyword evidence="3" id="KW-0964">Secreted</keyword>
<evidence type="ECO:0000313" key="8">
    <source>
        <dbReference type="Proteomes" id="UP001151699"/>
    </source>
</evidence>
<reference evidence="7" key="1">
    <citation type="submission" date="2022-07" db="EMBL/GenBank/DDBJ databases">
        <authorList>
            <person name="Trinca V."/>
            <person name="Uliana J.V.C."/>
            <person name="Torres T.T."/>
            <person name="Ward R.J."/>
            <person name="Monesi N."/>
        </authorList>
    </citation>
    <scope>NUCLEOTIDE SEQUENCE</scope>
    <source>
        <strain evidence="7">HSMRA1968</strain>
        <tissue evidence="7">Whole embryos</tissue>
    </source>
</reference>
<dbReference type="InterPro" id="IPR000734">
    <property type="entry name" value="TAG_lipase"/>
</dbReference>
<dbReference type="AlphaFoldDB" id="A0A9Q0S8Z4"/>
<evidence type="ECO:0000256" key="2">
    <source>
        <dbReference type="ARBA" id="ARBA00010701"/>
    </source>
</evidence>
<evidence type="ECO:0000256" key="1">
    <source>
        <dbReference type="ARBA" id="ARBA00004613"/>
    </source>
</evidence>
<evidence type="ECO:0000256" key="5">
    <source>
        <dbReference type="SAM" id="SignalP"/>
    </source>
</evidence>
<feature type="domain" description="Lipase" evidence="6">
    <location>
        <begin position="50"/>
        <end position="326"/>
    </location>
</feature>
<accession>A0A9Q0S8Z4</accession>
<comment type="caution">
    <text evidence="7">The sequence shown here is derived from an EMBL/GenBank/DDBJ whole genome shotgun (WGS) entry which is preliminary data.</text>
</comment>
<dbReference type="Gene3D" id="3.40.50.1820">
    <property type="entry name" value="alpha/beta hydrolase"/>
    <property type="match status" value="1"/>
</dbReference>
<dbReference type="InterPro" id="IPR013818">
    <property type="entry name" value="Lipase"/>
</dbReference>
<dbReference type="GO" id="GO:0017171">
    <property type="term" value="F:serine hydrolase activity"/>
    <property type="evidence" value="ECO:0007669"/>
    <property type="project" value="TreeGrafter"/>
</dbReference>